<dbReference type="SUPFAM" id="SSF51182">
    <property type="entry name" value="RmlC-like cupins"/>
    <property type="match status" value="1"/>
</dbReference>
<keyword evidence="2" id="KW-0408">Iron</keyword>
<protein>
    <recommendedName>
        <fullName evidence="8">Pirin</fullName>
    </recommendedName>
</protein>
<keyword evidence="2" id="KW-0479">Metal-binding</keyword>
<dbReference type="EMBL" id="FQZO01000003">
    <property type="protein sequence ID" value="SHJ21475.1"/>
    <property type="molecule type" value="Genomic_DNA"/>
</dbReference>
<feature type="domain" description="Pirin C-terminal" evidence="5">
    <location>
        <begin position="186"/>
        <end position="267"/>
    </location>
</feature>
<feature type="binding site" evidence="2">
    <location>
        <position position="99"/>
    </location>
    <ligand>
        <name>Fe cation</name>
        <dbReference type="ChEBI" id="CHEBI:24875"/>
    </ligand>
</feature>
<keyword evidence="7" id="KW-1185">Reference proteome</keyword>
<dbReference type="InterPro" id="IPR014710">
    <property type="entry name" value="RmlC-like_jellyroll"/>
</dbReference>
<evidence type="ECO:0000256" key="3">
    <source>
        <dbReference type="RuleBase" id="RU003457"/>
    </source>
</evidence>
<feature type="binding site" evidence="2">
    <location>
        <position position="55"/>
    </location>
    <ligand>
        <name>Fe cation</name>
        <dbReference type="ChEBI" id="CHEBI:24875"/>
    </ligand>
</feature>
<evidence type="ECO:0008006" key="8">
    <source>
        <dbReference type="Google" id="ProtNLM"/>
    </source>
</evidence>
<evidence type="ECO:0000256" key="1">
    <source>
        <dbReference type="ARBA" id="ARBA00008416"/>
    </source>
</evidence>
<dbReference type="InterPro" id="IPR003829">
    <property type="entry name" value="Pirin_N_dom"/>
</dbReference>
<dbReference type="PANTHER" id="PTHR13903:SF8">
    <property type="entry name" value="PIRIN"/>
    <property type="match status" value="1"/>
</dbReference>
<reference evidence="6 7" key="1">
    <citation type="submission" date="2016-11" db="EMBL/GenBank/DDBJ databases">
        <authorList>
            <person name="Jaros S."/>
            <person name="Januszkiewicz K."/>
            <person name="Wedrychowicz H."/>
        </authorList>
    </citation>
    <scope>NUCLEOTIDE SEQUENCE [LARGE SCALE GENOMIC DNA]</scope>
    <source>
        <strain evidence="6 7">DSM 21864</strain>
    </source>
</reference>
<evidence type="ECO:0000259" key="5">
    <source>
        <dbReference type="Pfam" id="PF05726"/>
    </source>
</evidence>
<dbReference type="OrthoDB" id="321327at2"/>
<dbReference type="InterPro" id="IPR012093">
    <property type="entry name" value="Pirin"/>
</dbReference>
<dbReference type="InterPro" id="IPR011051">
    <property type="entry name" value="RmlC_Cupin_sf"/>
</dbReference>
<dbReference type="Gene3D" id="2.60.120.10">
    <property type="entry name" value="Jelly Rolls"/>
    <property type="match status" value="2"/>
</dbReference>
<dbReference type="AlphaFoldDB" id="A0A1M6HH24"/>
<dbReference type="InterPro" id="IPR008778">
    <property type="entry name" value="Pirin_C_dom"/>
</dbReference>
<dbReference type="Proteomes" id="UP000184080">
    <property type="component" value="Unassembled WGS sequence"/>
</dbReference>
<accession>A0A1M6HH24</accession>
<evidence type="ECO:0000256" key="2">
    <source>
        <dbReference type="PIRSR" id="PIRSR006232-1"/>
    </source>
</evidence>
<organism evidence="6 7">
    <name type="scientific">Clostridium amylolyticum</name>
    <dbReference type="NCBI Taxonomy" id="1121298"/>
    <lineage>
        <taxon>Bacteria</taxon>
        <taxon>Bacillati</taxon>
        <taxon>Bacillota</taxon>
        <taxon>Clostridia</taxon>
        <taxon>Eubacteriales</taxon>
        <taxon>Clostridiaceae</taxon>
        <taxon>Clostridium</taxon>
    </lineage>
</organism>
<dbReference type="Pfam" id="PF05726">
    <property type="entry name" value="Pirin_C"/>
    <property type="match status" value="1"/>
</dbReference>
<feature type="domain" description="Pirin N-terminal" evidence="4">
    <location>
        <begin position="17"/>
        <end position="115"/>
    </location>
</feature>
<dbReference type="Pfam" id="PF02678">
    <property type="entry name" value="Pirin"/>
    <property type="match status" value="1"/>
</dbReference>
<dbReference type="RefSeq" id="WP_073007008.1">
    <property type="nucleotide sequence ID" value="NZ_FQZO01000003.1"/>
</dbReference>
<dbReference type="CDD" id="cd02909">
    <property type="entry name" value="cupin_pirin_N"/>
    <property type="match status" value="1"/>
</dbReference>
<evidence type="ECO:0000259" key="4">
    <source>
        <dbReference type="Pfam" id="PF02678"/>
    </source>
</evidence>
<evidence type="ECO:0000313" key="6">
    <source>
        <dbReference type="EMBL" id="SHJ21475.1"/>
    </source>
</evidence>
<dbReference type="PANTHER" id="PTHR13903">
    <property type="entry name" value="PIRIN-RELATED"/>
    <property type="match status" value="1"/>
</dbReference>
<proteinExistence type="inferred from homology"/>
<feature type="binding site" evidence="2">
    <location>
        <position position="97"/>
    </location>
    <ligand>
        <name>Fe cation</name>
        <dbReference type="ChEBI" id="CHEBI:24875"/>
    </ligand>
</feature>
<dbReference type="STRING" id="1121298.SAMN05444401_2518"/>
<name>A0A1M6HH24_9CLOT</name>
<feature type="binding site" evidence="2">
    <location>
        <position position="53"/>
    </location>
    <ligand>
        <name>Fe cation</name>
        <dbReference type="ChEBI" id="CHEBI:24875"/>
    </ligand>
</feature>
<comment type="similarity">
    <text evidence="1 3">Belongs to the pirin family.</text>
</comment>
<sequence>MKIIQGEKVKDGAGVSINRVIGGRGLNHINPFLMLDEFRSDDSKDYEAGFPMHPHRGMETITYMVKGSFTHRDSRGNQGNLNEGEVQWMTAGKGILHEEMPAMKDGELWGYQLWVNLPKELKMTEPRYSHLKVEDMPLVKEEGVSIKLISGKYLHHEGPAKPYYPVDYMDVRFNGGTFKRKLKGVNLVYVHSGEITVKTKNHSVNVNAGDLCFLEDEGIISIYGENSGILFISAEKLDEPVAKYGPIVMNTMEEVMQAVDDFNNGDFEK</sequence>
<gene>
    <name evidence="6" type="ORF">SAMN05444401_2518</name>
</gene>
<dbReference type="GO" id="GO:0046872">
    <property type="term" value="F:metal ion binding"/>
    <property type="evidence" value="ECO:0007669"/>
    <property type="project" value="UniProtKB-KW"/>
</dbReference>
<dbReference type="PIRSF" id="PIRSF006232">
    <property type="entry name" value="Pirin"/>
    <property type="match status" value="1"/>
</dbReference>
<evidence type="ECO:0000313" key="7">
    <source>
        <dbReference type="Proteomes" id="UP000184080"/>
    </source>
</evidence>
<comment type="cofactor">
    <cofactor evidence="2">
        <name>Fe cation</name>
        <dbReference type="ChEBI" id="CHEBI:24875"/>
    </cofactor>
    <text evidence="2">Binds 1 Fe cation per subunit.</text>
</comment>